<keyword evidence="6" id="KW-0597">Phosphoprotein</keyword>
<evidence type="ECO:0000313" key="11">
    <source>
        <dbReference type="Proteomes" id="UP000825935"/>
    </source>
</evidence>
<dbReference type="SUPFAM" id="SSF50447">
    <property type="entry name" value="Translation proteins"/>
    <property type="match status" value="1"/>
</dbReference>
<feature type="region of interest" description="Disordered" evidence="9">
    <location>
        <begin position="247"/>
        <end position="333"/>
    </location>
</feature>
<dbReference type="PANTHER" id="PTHR31633">
    <property type="entry name" value="H/ACA RIBONUCLEOPROTEIN COMPLEX NON-CORE SUBUNIT NAF1"/>
    <property type="match status" value="1"/>
</dbReference>
<evidence type="ECO:0000256" key="5">
    <source>
        <dbReference type="ARBA" id="ARBA00022552"/>
    </source>
</evidence>
<dbReference type="InterPro" id="IPR040309">
    <property type="entry name" value="Naf1"/>
</dbReference>
<dbReference type="Proteomes" id="UP000825935">
    <property type="component" value="Chromosome 4"/>
</dbReference>
<dbReference type="InterPro" id="IPR009000">
    <property type="entry name" value="Transl_B-barrel_sf"/>
</dbReference>
<dbReference type="EMBL" id="CM035409">
    <property type="protein sequence ID" value="KAH7438810.1"/>
    <property type="molecule type" value="Genomic_DNA"/>
</dbReference>
<organism evidence="10 11">
    <name type="scientific">Ceratopteris richardii</name>
    <name type="common">Triangle waterfern</name>
    <dbReference type="NCBI Taxonomy" id="49495"/>
    <lineage>
        <taxon>Eukaryota</taxon>
        <taxon>Viridiplantae</taxon>
        <taxon>Streptophyta</taxon>
        <taxon>Embryophyta</taxon>
        <taxon>Tracheophyta</taxon>
        <taxon>Polypodiopsida</taxon>
        <taxon>Polypodiidae</taxon>
        <taxon>Polypodiales</taxon>
        <taxon>Pteridineae</taxon>
        <taxon>Pteridaceae</taxon>
        <taxon>Parkerioideae</taxon>
        <taxon>Ceratopteris</taxon>
    </lineage>
</organism>
<dbReference type="GO" id="GO:0003723">
    <property type="term" value="F:RNA binding"/>
    <property type="evidence" value="ECO:0007669"/>
    <property type="project" value="UniProtKB-KW"/>
</dbReference>
<dbReference type="EMBL" id="CM035409">
    <property type="protein sequence ID" value="KAH7438805.1"/>
    <property type="molecule type" value="Genomic_DNA"/>
</dbReference>
<feature type="compositionally biased region" description="Basic and acidic residues" evidence="9">
    <location>
        <begin position="386"/>
        <end position="397"/>
    </location>
</feature>
<dbReference type="FunFam" id="2.40.10.230:FF:000002">
    <property type="entry name" value="H/ACA ribonucleoprotein complex non-core subunit NAF1"/>
    <property type="match status" value="1"/>
</dbReference>
<sequence>MSSSMIVTDEENEASASGMPESFVTATEIVCFSGEDSKDNKAHKLPEVAAVIDTFWPQSQHSDVIADGKCWFFEQEESLNFVGQECYPGVPEKFICTNLELQDSLDSPCTDGSIGVHFSDMPPVHSELKQRLSPGSNDVSSNTSQNSRCDVTYNATVLVPTVKSVTDFMYEVCIQHTNSNDKENCYDHHGNELEVDHNKNHAGGREDATIGTIAADNSQIRSSHALQPGCDVNVEGNKSHEEVVVHKTDNKLQNTWSNDEAGGDDASKVKMKDHIMDKDDGNSMHEDDDEDEDEDEDEEEEEDGEEEDESESEDSNYSSSTSTSSFSSSTDDEMGNYRLVKDYMQKSLGLEPESECEEGELKDPCSHRNRANTNKKIVDESSEDEGGSKEPVQSRKDIEDLPPVPKVCINLQPHHTMVPIGYVSSMIELKLIVEGTEGLQPLAEGSILWLTEQRSPLGIVDELFGPVKKPFYVVRYNTTSEVPDGAREGAQVSYVRDFADFVLNNSDLYAKGYDNFAEDEEDLSDSEVAFSDDEKEAEFRRLKSRTKRVGRDSMNSTDEVGIHQRKKSQGNCYSKDSKGGKSRRESLRKPQFKKDFSGRPPRHSNLPIQHNQNEELCPMTCGYGSLTCNNVPIQGGSNIRQDVLPTHQHPNFFQQISASNEYIPFNSSHIVTQVPSNMITPMGSQMQMAHVNGYHAGSQSAAGLTAPVLGIPVALANTSSNYSFQGPQSQLSAGFTISNVSANAKYFPSMQGVPDQLRPVHPMESSHVSSAHPWQQQYSPQARLWWQSHQQKASFMKPEVLNRDHTTEGLLYENRGFQQRSYNGRPPL</sequence>
<dbReference type="GO" id="GO:0000493">
    <property type="term" value="P:box H/ACA snoRNP assembly"/>
    <property type="evidence" value="ECO:0007669"/>
    <property type="project" value="InterPro"/>
</dbReference>
<dbReference type="AlphaFoldDB" id="A0A8T2V3L7"/>
<name>A0A8T2V3L7_CERRI</name>
<dbReference type="GO" id="GO:0005634">
    <property type="term" value="C:nucleus"/>
    <property type="evidence" value="ECO:0007669"/>
    <property type="project" value="UniProtKB-SubCell"/>
</dbReference>
<feature type="compositionally biased region" description="Basic and acidic residues" evidence="9">
    <location>
        <begin position="575"/>
        <end position="597"/>
    </location>
</feature>
<reference evidence="10" key="1">
    <citation type="submission" date="2021-08" db="EMBL/GenBank/DDBJ databases">
        <title>WGS assembly of Ceratopteris richardii.</title>
        <authorList>
            <person name="Marchant D.B."/>
            <person name="Chen G."/>
            <person name="Jenkins J."/>
            <person name="Shu S."/>
            <person name="Leebens-Mack J."/>
            <person name="Grimwood J."/>
            <person name="Schmutz J."/>
            <person name="Soltis P."/>
            <person name="Soltis D."/>
            <person name="Chen Z.-H."/>
        </authorList>
    </citation>
    <scope>NUCLEOTIDE SEQUENCE</scope>
    <source>
        <strain evidence="10">Whitten #5841</strain>
        <tissue evidence="10">Leaf</tissue>
    </source>
</reference>
<dbReference type="EMBL" id="CM035409">
    <property type="protein sequence ID" value="KAH7438807.1"/>
    <property type="molecule type" value="Genomic_DNA"/>
</dbReference>
<dbReference type="Gene3D" id="2.40.10.230">
    <property type="entry name" value="Probable tRNA pseudouridine synthase domain"/>
    <property type="match status" value="1"/>
</dbReference>
<dbReference type="EMBL" id="CM035409">
    <property type="protein sequence ID" value="KAH7438811.1"/>
    <property type="molecule type" value="Genomic_DNA"/>
</dbReference>
<dbReference type="InterPro" id="IPR038664">
    <property type="entry name" value="Gar1/Naf1_Cbf5-bd_sf"/>
</dbReference>
<dbReference type="GO" id="GO:0005732">
    <property type="term" value="C:sno(s)RNA-containing ribonucleoprotein complex"/>
    <property type="evidence" value="ECO:0007669"/>
    <property type="project" value="InterPro"/>
</dbReference>
<evidence type="ECO:0000256" key="6">
    <source>
        <dbReference type="ARBA" id="ARBA00022553"/>
    </source>
</evidence>
<evidence type="ECO:0000256" key="1">
    <source>
        <dbReference type="ARBA" id="ARBA00004123"/>
    </source>
</evidence>
<accession>A0A8T2V3L7</accession>
<dbReference type="GO" id="GO:0006364">
    <property type="term" value="P:rRNA processing"/>
    <property type="evidence" value="ECO:0007669"/>
    <property type="project" value="UniProtKB-KW"/>
</dbReference>
<comment type="caution">
    <text evidence="10">The sequence shown here is derived from an EMBL/GenBank/DDBJ whole genome shotgun (WGS) entry which is preliminary data.</text>
</comment>
<evidence type="ECO:0000256" key="4">
    <source>
        <dbReference type="ARBA" id="ARBA00022517"/>
    </source>
</evidence>
<feature type="compositionally biased region" description="Acidic residues" evidence="9">
    <location>
        <begin position="286"/>
        <end position="314"/>
    </location>
</feature>
<feature type="compositionally biased region" description="Polar residues" evidence="9">
    <location>
        <begin position="133"/>
        <end position="145"/>
    </location>
</feature>
<keyword evidence="4" id="KW-0690">Ribosome biogenesis</keyword>
<evidence type="ECO:0000256" key="8">
    <source>
        <dbReference type="ARBA" id="ARBA00023242"/>
    </source>
</evidence>
<dbReference type="EMBL" id="CM035409">
    <property type="protein sequence ID" value="KAH7438808.1"/>
    <property type="molecule type" value="Genomic_DNA"/>
</dbReference>
<evidence type="ECO:0000313" key="10">
    <source>
        <dbReference type="EMBL" id="KAH7438809.1"/>
    </source>
</evidence>
<evidence type="ECO:0000256" key="2">
    <source>
        <dbReference type="ARBA" id="ARBA00009801"/>
    </source>
</evidence>
<comment type="similarity">
    <text evidence="2">Belongs to the NAF1 family.</text>
</comment>
<feature type="region of interest" description="Disordered" evidence="9">
    <location>
        <begin position="543"/>
        <end position="608"/>
    </location>
</feature>
<dbReference type="EMBL" id="CM035409">
    <property type="protein sequence ID" value="KAH7438809.1"/>
    <property type="molecule type" value="Genomic_DNA"/>
</dbReference>
<feature type="compositionally biased region" description="Low complexity" evidence="9">
    <location>
        <begin position="315"/>
        <end position="329"/>
    </location>
</feature>
<protein>
    <recommendedName>
        <fullName evidence="3">H/ACA ribonucleoprotein complex non-core subunit NAF1</fullName>
    </recommendedName>
</protein>
<dbReference type="EMBL" id="CM035409">
    <property type="protein sequence ID" value="KAH7438803.1"/>
    <property type="molecule type" value="Genomic_DNA"/>
</dbReference>
<evidence type="ECO:0000256" key="7">
    <source>
        <dbReference type="ARBA" id="ARBA00022884"/>
    </source>
</evidence>
<dbReference type="Pfam" id="PF04410">
    <property type="entry name" value="Gar1"/>
    <property type="match status" value="1"/>
</dbReference>
<comment type="subcellular location">
    <subcellularLocation>
        <location evidence="1">Nucleus</location>
    </subcellularLocation>
</comment>
<evidence type="ECO:0000256" key="3">
    <source>
        <dbReference type="ARBA" id="ARBA00021438"/>
    </source>
</evidence>
<keyword evidence="8" id="KW-0539">Nucleus</keyword>
<dbReference type="InterPro" id="IPR007504">
    <property type="entry name" value="H/ACA_rnp_Gar1/Naf1"/>
</dbReference>
<evidence type="ECO:0000256" key="9">
    <source>
        <dbReference type="SAM" id="MobiDB-lite"/>
    </source>
</evidence>
<dbReference type="PANTHER" id="PTHR31633:SF1">
    <property type="entry name" value="H_ACA RIBONUCLEOPROTEIN COMPLEX NON-CORE SUBUNIT NAF1"/>
    <property type="match status" value="1"/>
</dbReference>
<dbReference type="OrthoDB" id="21550at2759"/>
<dbReference type="GO" id="GO:0001522">
    <property type="term" value="P:pseudouridine synthesis"/>
    <property type="evidence" value="ECO:0007669"/>
    <property type="project" value="InterPro"/>
</dbReference>
<feature type="region of interest" description="Disordered" evidence="9">
    <location>
        <begin position="126"/>
        <end position="145"/>
    </location>
</feature>
<gene>
    <name evidence="10" type="ORF">KP509_04G032200</name>
</gene>
<keyword evidence="11" id="KW-1185">Reference proteome</keyword>
<keyword evidence="5" id="KW-0698">rRNA processing</keyword>
<proteinExistence type="inferred from homology"/>
<feature type="region of interest" description="Disordered" evidence="9">
    <location>
        <begin position="351"/>
        <end position="397"/>
    </location>
</feature>
<keyword evidence="7" id="KW-0694">RNA-binding</keyword>
<feature type="compositionally biased region" description="Basic and acidic residues" evidence="9">
    <location>
        <begin position="265"/>
        <end position="285"/>
    </location>
</feature>